<feature type="non-terminal residue" evidence="1">
    <location>
        <position position="69"/>
    </location>
</feature>
<gene>
    <name evidence="1" type="ORF">NEMVEDRAFT_v1g149219</name>
</gene>
<organism evidence="1 2">
    <name type="scientific">Nematostella vectensis</name>
    <name type="common">Starlet sea anemone</name>
    <dbReference type="NCBI Taxonomy" id="45351"/>
    <lineage>
        <taxon>Eukaryota</taxon>
        <taxon>Metazoa</taxon>
        <taxon>Cnidaria</taxon>
        <taxon>Anthozoa</taxon>
        <taxon>Hexacorallia</taxon>
        <taxon>Actiniaria</taxon>
        <taxon>Edwardsiidae</taxon>
        <taxon>Nematostella</taxon>
    </lineage>
</organism>
<dbReference type="AlphaFoldDB" id="A7T7R1"/>
<dbReference type="InParanoid" id="A7T7R1"/>
<sequence>FTWRSFSNERKMEPAHGFIDGDLIESFLDLPRARMEEVVTGLQIDDGGMKKECTVDDLVKTVEELTRIH</sequence>
<dbReference type="PhylomeDB" id="A7T7R1"/>
<dbReference type="HOGENOM" id="CLU_2783254_0_0_1"/>
<accession>A7T7R1</accession>
<keyword evidence="2" id="KW-1185">Reference proteome</keyword>
<protein>
    <submittedName>
        <fullName evidence="1">Uncharacterized protein</fullName>
    </submittedName>
</protein>
<reference evidence="1 2" key="1">
    <citation type="journal article" date="2007" name="Science">
        <title>Sea anemone genome reveals ancestral eumetazoan gene repertoire and genomic organization.</title>
        <authorList>
            <person name="Putnam N.H."/>
            <person name="Srivastava M."/>
            <person name="Hellsten U."/>
            <person name="Dirks B."/>
            <person name="Chapman J."/>
            <person name="Salamov A."/>
            <person name="Terry A."/>
            <person name="Shapiro H."/>
            <person name="Lindquist E."/>
            <person name="Kapitonov V.V."/>
            <person name="Jurka J."/>
            <person name="Genikhovich G."/>
            <person name="Grigoriev I.V."/>
            <person name="Lucas S.M."/>
            <person name="Steele R.E."/>
            <person name="Finnerty J.R."/>
            <person name="Technau U."/>
            <person name="Martindale M.Q."/>
            <person name="Rokhsar D.S."/>
        </authorList>
    </citation>
    <scope>NUCLEOTIDE SEQUENCE [LARGE SCALE GENOMIC DNA]</scope>
    <source>
        <strain evidence="2">CH2 X CH6</strain>
    </source>
</reference>
<proteinExistence type="predicted"/>
<evidence type="ECO:0000313" key="1">
    <source>
        <dbReference type="EMBL" id="EDO27988.1"/>
    </source>
</evidence>
<dbReference type="Gene3D" id="1.10.150.910">
    <property type="match status" value="1"/>
</dbReference>
<evidence type="ECO:0000313" key="2">
    <source>
        <dbReference type="Proteomes" id="UP000001593"/>
    </source>
</evidence>
<name>A7T7R1_NEMVE</name>
<dbReference type="STRING" id="45351.A7T7R1"/>
<dbReference type="Proteomes" id="UP000001593">
    <property type="component" value="Unassembled WGS sequence"/>
</dbReference>
<dbReference type="EMBL" id="DS472254">
    <property type="protein sequence ID" value="EDO27988.1"/>
    <property type="molecule type" value="Genomic_DNA"/>
</dbReference>
<dbReference type="eggNOG" id="KOG1897">
    <property type="taxonomic scope" value="Eukaryota"/>
</dbReference>